<protein>
    <recommendedName>
        <fullName evidence="4">Hemophore-related protein</fullName>
    </recommendedName>
</protein>
<keyword evidence="1" id="KW-0732">Signal</keyword>
<dbReference type="AlphaFoldDB" id="A0A6N4WAD2"/>
<evidence type="ECO:0008006" key="4">
    <source>
        <dbReference type="Google" id="ProtNLM"/>
    </source>
</evidence>
<dbReference type="EMBL" id="AP022620">
    <property type="protein sequence ID" value="BBZ77012.1"/>
    <property type="molecule type" value="Genomic_DNA"/>
</dbReference>
<organism evidence="2 3">
    <name type="scientific">Mycolicibacterium anyangense</name>
    <dbReference type="NCBI Taxonomy" id="1431246"/>
    <lineage>
        <taxon>Bacteria</taxon>
        <taxon>Bacillati</taxon>
        <taxon>Actinomycetota</taxon>
        <taxon>Actinomycetes</taxon>
        <taxon>Mycobacteriales</taxon>
        <taxon>Mycobacteriaceae</taxon>
        <taxon>Mycolicibacterium</taxon>
    </lineage>
</organism>
<evidence type="ECO:0000256" key="1">
    <source>
        <dbReference type="SAM" id="SignalP"/>
    </source>
</evidence>
<dbReference type="Proteomes" id="UP000467249">
    <property type="component" value="Chromosome"/>
</dbReference>
<evidence type="ECO:0000313" key="2">
    <source>
        <dbReference type="EMBL" id="BBZ77012.1"/>
    </source>
</evidence>
<evidence type="ECO:0000313" key="3">
    <source>
        <dbReference type="Proteomes" id="UP000467249"/>
    </source>
</evidence>
<dbReference type="NCBIfam" id="TIGR04529">
    <property type="entry name" value="MTB_hemophore"/>
    <property type="match status" value="1"/>
</dbReference>
<keyword evidence="3" id="KW-1185">Reference proteome</keyword>
<dbReference type="RefSeq" id="WP_163804388.1">
    <property type="nucleotide sequence ID" value="NZ_AP022620.1"/>
</dbReference>
<reference evidence="2 3" key="1">
    <citation type="journal article" date="2019" name="Emerg. Microbes Infect.">
        <title>Comprehensive subspecies identification of 175 nontuberculous mycobacteria species based on 7547 genomic profiles.</title>
        <authorList>
            <person name="Matsumoto Y."/>
            <person name="Kinjo T."/>
            <person name="Motooka D."/>
            <person name="Nabeya D."/>
            <person name="Jung N."/>
            <person name="Uechi K."/>
            <person name="Horii T."/>
            <person name="Iida T."/>
            <person name="Fujita J."/>
            <person name="Nakamura S."/>
        </authorList>
    </citation>
    <scope>NUCLEOTIDE SEQUENCE [LARGE SCALE GENOMIC DNA]</scope>
    <source>
        <strain evidence="2 3">JCM 30275</strain>
    </source>
</reference>
<accession>A0A6N4WAD2</accession>
<feature type="signal peptide" evidence="1">
    <location>
        <begin position="1"/>
        <end position="30"/>
    </location>
</feature>
<proteinExistence type="predicted"/>
<feature type="chain" id="PRO_5026911655" description="Hemophore-related protein" evidence="1">
    <location>
        <begin position="31"/>
        <end position="120"/>
    </location>
</feature>
<dbReference type="KEGG" id="many:MANY_23490"/>
<dbReference type="InterPro" id="IPR032407">
    <property type="entry name" value="MHB"/>
</dbReference>
<name>A0A6N4WAD2_9MYCO</name>
<sequence>MTSAQWVRRAIVGGGLLVVLPLASAAAASADPITDALATTPCSYAQVSAALKAQAPALSLQLAYRPDMQANLQQFLALPVDQRQAQIAQQQSAMDPQTEAMLAAAVGPAVTKVANTCMNY</sequence>
<dbReference type="GO" id="GO:0020037">
    <property type="term" value="F:heme binding"/>
    <property type="evidence" value="ECO:0007669"/>
    <property type="project" value="InterPro"/>
</dbReference>
<gene>
    <name evidence="2" type="ORF">MANY_23490</name>
</gene>